<dbReference type="InterPro" id="IPR020479">
    <property type="entry name" value="HD_metazoa"/>
</dbReference>
<dbReference type="GO" id="GO:0000981">
    <property type="term" value="F:DNA-binding transcription factor activity, RNA polymerase II-specific"/>
    <property type="evidence" value="ECO:0007669"/>
    <property type="project" value="InterPro"/>
</dbReference>
<comment type="similarity">
    <text evidence="6">Belongs to the Msh homeobox family.</text>
</comment>
<dbReference type="PRINTS" id="PR00024">
    <property type="entry name" value="HOMEOBOX"/>
</dbReference>
<dbReference type="EMBL" id="KY809746">
    <property type="protein sequence ID" value="AUN27672.1"/>
    <property type="molecule type" value="mRNA"/>
</dbReference>
<feature type="region of interest" description="Disordered" evidence="9">
    <location>
        <begin position="63"/>
        <end position="91"/>
    </location>
</feature>
<dbReference type="InterPro" id="IPR000047">
    <property type="entry name" value="HTH_motif"/>
</dbReference>
<dbReference type="GO" id="GO:0000977">
    <property type="term" value="F:RNA polymerase II transcription regulatory region sequence-specific DNA binding"/>
    <property type="evidence" value="ECO:0007669"/>
    <property type="project" value="TreeGrafter"/>
</dbReference>
<dbReference type="PANTHER" id="PTHR24338">
    <property type="entry name" value="HOMEOBOX PROTEIN MSX"/>
    <property type="match status" value="1"/>
</dbReference>
<evidence type="ECO:0000256" key="2">
    <source>
        <dbReference type="ARBA" id="ARBA00022473"/>
    </source>
</evidence>
<keyword evidence="3 7" id="KW-0238">DNA-binding</keyword>
<comment type="subcellular location">
    <subcellularLocation>
        <location evidence="1 7 8">Nucleus</location>
    </subcellularLocation>
</comment>
<dbReference type="InterPro" id="IPR009057">
    <property type="entry name" value="Homeodomain-like_sf"/>
</dbReference>
<dbReference type="PROSITE" id="PS50071">
    <property type="entry name" value="HOMEOBOX_2"/>
    <property type="match status" value="1"/>
</dbReference>
<proteinExistence type="evidence at transcript level"/>
<organism evidence="11">
    <name type="scientific">Lineus ruber</name>
    <name type="common">Red bootlace</name>
    <name type="synonym">Poseidon ruber</name>
    <dbReference type="NCBI Taxonomy" id="88926"/>
    <lineage>
        <taxon>Eukaryota</taxon>
        <taxon>Metazoa</taxon>
        <taxon>Spiralia</taxon>
        <taxon>Lophotrochozoa</taxon>
        <taxon>Nemertea</taxon>
        <taxon>Pilidiophora</taxon>
        <taxon>Heteronemertea</taxon>
        <taxon>Lineidae</taxon>
        <taxon>Lineus</taxon>
    </lineage>
</organism>
<evidence type="ECO:0000313" key="11">
    <source>
        <dbReference type="EMBL" id="AUN27672.1"/>
    </source>
</evidence>
<dbReference type="GO" id="GO:0048598">
    <property type="term" value="P:embryonic morphogenesis"/>
    <property type="evidence" value="ECO:0007669"/>
    <property type="project" value="TreeGrafter"/>
</dbReference>
<accession>A0A2I6QBP4</accession>
<feature type="compositionally biased region" description="Low complexity" evidence="9">
    <location>
        <begin position="67"/>
        <end position="91"/>
    </location>
</feature>
<evidence type="ECO:0000256" key="7">
    <source>
        <dbReference type="PROSITE-ProRule" id="PRU00108"/>
    </source>
</evidence>
<evidence type="ECO:0000256" key="1">
    <source>
        <dbReference type="ARBA" id="ARBA00004123"/>
    </source>
</evidence>
<evidence type="ECO:0000256" key="8">
    <source>
        <dbReference type="RuleBase" id="RU000682"/>
    </source>
</evidence>
<keyword evidence="4 7" id="KW-0371">Homeobox</keyword>
<feature type="domain" description="Homeobox" evidence="10">
    <location>
        <begin position="172"/>
        <end position="232"/>
    </location>
</feature>
<dbReference type="InterPro" id="IPR017970">
    <property type="entry name" value="Homeobox_CS"/>
</dbReference>
<dbReference type="SUPFAM" id="SSF46689">
    <property type="entry name" value="Homeodomain-like"/>
    <property type="match status" value="1"/>
</dbReference>
<dbReference type="PANTHER" id="PTHR24338:SF0">
    <property type="entry name" value="MUSCLE SEGMENTATION HOMEOBOX"/>
    <property type="match status" value="1"/>
</dbReference>
<keyword evidence="2" id="KW-0217">Developmental protein</keyword>
<evidence type="ECO:0000256" key="6">
    <source>
        <dbReference type="ARBA" id="ARBA00038425"/>
    </source>
</evidence>
<dbReference type="CDD" id="cd00086">
    <property type="entry name" value="homeodomain"/>
    <property type="match status" value="1"/>
</dbReference>
<feature type="compositionally biased region" description="Basic and acidic residues" evidence="9">
    <location>
        <begin position="37"/>
        <end position="46"/>
    </location>
</feature>
<evidence type="ECO:0000259" key="10">
    <source>
        <dbReference type="PROSITE" id="PS50071"/>
    </source>
</evidence>
<evidence type="ECO:0000256" key="4">
    <source>
        <dbReference type="ARBA" id="ARBA00023155"/>
    </source>
</evidence>
<dbReference type="GO" id="GO:0005634">
    <property type="term" value="C:nucleus"/>
    <property type="evidence" value="ECO:0007669"/>
    <property type="project" value="UniProtKB-SubCell"/>
</dbReference>
<dbReference type="Gene3D" id="1.10.10.60">
    <property type="entry name" value="Homeodomain-like"/>
    <property type="match status" value="1"/>
</dbReference>
<dbReference type="PROSITE" id="PS00027">
    <property type="entry name" value="HOMEOBOX_1"/>
    <property type="match status" value="1"/>
</dbReference>
<dbReference type="Pfam" id="PF00046">
    <property type="entry name" value="Homeodomain"/>
    <property type="match status" value="1"/>
</dbReference>
<dbReference type="InterPro" id="IPR050674">
    <property type="entry name" value="Msh_Homeobox_Regulators"/>
</dbReference>
<feature type="DNA-binding region" description="Homeobox" evidence="7">
    <location>
        <begin position="174"/>
        <end position="233"/>
    </location>
</feature>
<dbReference type="InterPro" id="IPR001356">
    <property type="entry name" value="HD"/>
</dbReference>
<feature type="compositionally biased region" description="Polar residues" evidence="9">
    <location>
        <begin position="1"/>
        <end position="36"/>
    </location>
</feature>
<evidence type="ECO:0000256" key="9">
    <source>
        <dbReference type="SAM" id="MobiDB-lite"/>
    </source>
</evidence>
<protein>
    <submittedName>
        <fullName evidence="11">MSX</fullName>
    </submittedName>
</protein>
<feature type="region of interest" description="Disordered" evidence="9">
    <location>
        <begin position="1"/>
        <end position="46"/>
    </location>
</feature>
<name>A0A2I6QBP4_LINRU</name>
<evidence type="ECO:0000256" key="5">
    <source>
        <dbReference type="ARBA" id="ARBA00023242"/>
    </source>
</evidence>
<dbReference type="PRINTS" id="PR00031">
    <property type="entry name" value="HTHREPRESSR"/>
</dbReference>
<dbReference type="FunFam" id="1.10.10.60:FF:000134">
    <property type="entry name" value="Homeobox protein MSX-1"/>
    <property type="match status" value="1"/>
</dbReference>
<dbReference type="AlphaFoldDB" id="A0A2I6QBP4"/>
<evidence type="ECO:0000256" key="3">
    <source>
        <dbReference type="ARBA" id="ARBA00023125"/>
    </source>
</evidence>
<sequence length="297" mass="32243">MVPASSCIQTGSSSAFTRPGTMNSPTQETHSNNKTTGDGKQKSPKEKIGLSFSVDSIIADCKRSTDDSSCSTTSTKNTDAVVSSTTSPLKTSTSFSVDGILSKTSPIPSTKIVTDVPTAPACSPFAALSQDAKWAQTMASFPWLSAAANLSPPPNIGSPPRIPHKCTLRKHKTNRKPRTPFTTSQLLALERKFRQKQYLSIAERAEFSASLNLTETQVKIWFQNRRAKAKRLHEAEIEKLKMAAKPMLPPALGVTFPAAAALYGNMHRPQLPMQHFLSPYGFYAAHPTSHSSLVFPH</sequence>
<keyword evidence="5 7" id="KW-0539">Nucleus</keyword>
<dbReference type="SMART" id="SM00389">
    <property type="entry name" value="HOX"/>
    <property type="match status" value="1"/>
</dbReference>
<reference evidence="11" key="1">
    <citation type="journal article" date="2018" name="Nature">
        <title>Convergent evolution of bilaterian nerve cords.</title>
        <authorList>
            <person name="Martin-Duran J.M."/>
            <person name="Pang K."/>
            <person name="Borve A."/>
            <person name="Le H.S."/>
            <person name="Furu A."/>
            <person name="Cannon J.T."/>
            <person name="Jondelius U."/>
            <person name="Hejnol A."/>
        </authorList>
    </citation>
    <scope>NUCLEOTIDE SEQUENCE</scope>
</reference>